<evidence type="ECO:0000313" key="2">
    <source>
        <dbReference type="Ensembl" id="ENSNMLP00000023888.1"/>
    </source>
</evidence>
<keyword evidence="3" id="KW-1185">Reference proteome</keyword>
<evidence type="ECO:0000259" key="1">
    <source>
        <dbReference type="PROSITE" id="PS50927"/>
    </source>
</evidence>
<evidence type="ECO:0000313" key="3">
    <source>
        <dbReference type="Proteomes" id="UP000694523"/>
    </source>
</evidence>
<feature type="domain" description="Bulb-type lectin" evidence="1">
    <location>
        <begin position="24"/>
        <end position="136"/>
    </location>
</feature>
<name>A0A8C6TVH3_9GOBI</name>
<accession>A0A8C6TVH3</accession>
<dbReference type="InterPro" id="IPR001480">
    <property type="entry name" value="Bulb-type_lectin_dom"/>
</dbReference>
<sequence>MRALQSHSRPTLTLTCALCRTMSRTSISTNQELRCGEFIESLNGEYYAIMQHDSNMVVYKRDHGPVWATGTNQCSGTRLVVQSDGDLVLFDSEKSVVWHSCSHVEPLSSTMRLTMCNNGELCLDNDGDTIWSSRANVEEKKK</sequence>
<dbReference type="Proteomes" id="UP000694523">
    <property type="component" value="Unplaced"/>
</dbReference>
<proteinExistence type="predicted"/>
<dbReference type="SMART" id="SM00108">
    <property type="entry name" value="B_lectin"/>
    <property type="match status" value="1"/>
</dbReference>
<reference evidence="2" key="2">
    <citation type="submission" date="2025-09" db="UniProtKB">
        <authorList>
            <consortium name="Ensembl"/>
        </authorList>
    </citation>
    <scope>IDENTIFICATION</scope>
</reference>
<reference evidence="2" key="1">
    <citation type="submission" date="2025-08" db="UniProtKB">
        <authorList>
            <consortium name="Ensembl"/>
        </authorList>
    </citation>
    <scope>IDENTIFICATION</scope>
</reference>
<dbReference type="Ensembl" id="ENSNMLT00000026729.1">
    <property type="protein sequence ID" value="ENSNMLP00000023888.1"/>
    <property type="gene ID" value="ENSNMLG00000015365.1"/>
</dbReference>
<dbReference type="AlphaFoldDB" id="A0A8C6TVH3"/>
<organism evidence="2 3">
    <name type="scientific">Neogobius melanostomus</name>
    <name type="common">round goby</name>
    <dbReference type="NCBI Taxonomy" id="47308"/>
    <lineage>
        <taxon>Eukaryota</taxon>
        <taxon>Metazoa</taxon>
        <taxon>Chordata</taxon>
        <taxon>Craniata</taxon>
        <taxon>Vertebrata</taxon>
        <taxon>Euteleostomi</taxon>
        <taxon>Actinopterygii</taxon>
        <taxon>Neopterygii</taxon>
        <taxon>Teleostei</taxon>
        <taxon>Neoteleostei</taxon>
        <taxon>Acanthomorphata</taxon>
        <taxon>Gobiaria</taxon>
        <taxon>Gobiiformes</taxon>
        <taxon>Gobioidei</taxon>
        <taxon>Gobiidae</taxon>
        <taxon>Benthophilinae</taxon>
        <taxon>Neogobiini</taxon>
        <taxon>Neogobius</taxon>
    </lineage>
</organism>
<dbReference type="PROSITE" id="PS50927">
    <property type="entry name" value="BULB_LECTIN"/>
    <property type="match status" value="1"/>
</dbReference>
<dbReference type="InterPro" id="IPR036426">
    <property type="entry name" value="Bulb-type_lectin_dom_sf"/>
</dbReference>
<protein>
    <recommendedName>
        <fullName evidence="1">Bulb-type lectin domain-containing protein</fullName>
    </recommendedName>
</protein>
<dbReference type="SUPFAM" id="SSF51110">
    <property type="entry name" value="alpha-D-mannose-specific plant lectins"/>
    <property type="match status" value="1"/>
</dbReference>
<dbReference type="Gene3D" id="2.90.10.30">
    <property type="match status" value="1"/>
</dbReference>